<organism evidence="1 2">
    <name type="scientific">Mycena metata</name>
    <dbReference type="NCBI Taxonomy" id="1033252"/>
    <lineage>
        <taxon>Eukaryota</taxon>
        <taxon>Fungi</taxon>
        <taxon>Dikarya</taxon>
        <taxon>Basidiomycota</taxon>
        <taxon>Agaricomycotina</taxon>
        <taxon>Agaricomycetes</taxon>
        <taxon>Agaricomycetidae</taxon>
        <taxon>Agaricales</taxon>
        <taxon>Marasmiineae</taxon>
        <taxon>Mycenaceae</taxon>
        <taxon>Mycena</taxon>
    </lineage>
</organism>
<protein>
    <submittedName>
        <fullName evidence="1">Uncharacterized protein</fullName>
    </submittedName>
</protein>
<keyword evidence="2" id="KW-1185">Reference proteome</keyword>
<dbReference type="EMBL" id="JARKIB010000128">
    <property type="protein sequence ID" value="KAJ7735207.1"/>
    <property type="molecule type" value="Genomic_DNA"/>
</dbReference>
<comment type="caution">
    <text evidence="1">The sequence shown here is derived from an EMBL/GenBank/DDBJ whole genome shotgun (WGS) entry which is preliminary data.</text>
</comment>
<reference evidence="1" key="1">
    <citation type="submission" date="2023-03" db="EMBL/GenBank/DDBJ databases">
        <title>Massive genome expansion in bonnet fungi (Mycena s.s.) driven by repeated elements and novel gene families across ecological guilds.</title>
        <authorList>
            <consortium name="Lawrence Berkeley National Laboratory"/>
            <person name="Harder C.B."/>
            <person name="Miyauchi S."/>
            <person name="Viragh M."/>
            <person name="Kuo A."/>
            <person name="Thoen E."/>
            <person name="Andreopoulos B."/>
            <person name="Lu D."/>
            <person name="Skrede I."/>
            <person name="Drula E."/>
            <person name="Henrissat B."/>
            <person name="Morin E."/>
            <person name="Kohler A."/>
            <person name="Barry K."/>
            <person name="LaButti K."/>
            <person name="Morin E."/>
            <person name="Salamov A."/>
            <person name="Lipzen A."/>
            <person name="Mereny Z."/>
            <person name="Hegedus B."/>
            <person name="Baldrian P."/>
            <person name="Stursova M."/>
            <person name="Weitz H."/>
            <person name="Taylor A."/>
            <person name="Grigoriev I.V."/>
            <person name="Nagy L.G."/>
            <person name="Martin F."/>
            <person name="Kauserud H."/>
        </authorList>
    </citation>
    <scope>NUCLEOTIDE SEQUENCE</scope>
    <source>
        <strain evidence="1">CBHHK182m</strain>
    </source>
</reference>
<dbReference type="AlphaFoldDB" id="A0AAD7I4Y4"/>
<sequence length="312" mass="35037">MFSPGADPAFPEDLERRIFESAAFFHTPCIPALQLVAHRVRIWIEPLFYKVVTIYGLPHKKARKPNTNFRHSVPALYSLIKSKPASFFPDNVRHVQVIGVPIAEILAALTACNATTSLALFDVSCVKGDAALLELLGVFPLKRFSARANYWLGPGGWDFGHPLFVHITHLDLPGDFNCQGAKWSSFALIPRLTHLSFSEDMSLSESFPTILEHCKSLQVLAMVFSSPAMLKFAVLTTERQPSSFDPRVVLLAVADRQADWETGARGADDYWIAAEWLVDKQRAGDFHDFALRDFSEDDKKDLAEREWFCQIA</sequence>
<accession>A0AAD7I4Y4</accession>
<gene>
    <name evidence="1" type="ORF">B0H16DRAFT_1576824</name>
</gene>
<name>A0AAD7I4Y4_9AGAR</name>
<evidence type="ECO:0000313" key="2">
    <source>
        <dbReference type="Proteomes" id="UP001215598"/>
    </source>
</evidence>
<dbReference type="SUPFAM" id="SSF52047">
    <property type="entry name" value="RNI-like"/>
    <property type="match status" value="1"/>
</dbReference>
<proteinExistence type="predicted"/>
<evidence type="ECO:0000313" key="1">
    <source>
        <dbReference type="EMBL" id="KAJ7735207.1"/>
    </source>
</evidence>
<dbReference type="Proteomes" id="UP001215598">
    <property type="component" value="Unassembled WGS sequence"/>
</dbReference>